<evidence type="ECO:0000313" key="3">
    <source>
        <dbReference type="EMBL" id="MCP2169031.1"/>
    </source>
</evidence>
<evidence type="ECO:0000313" key="4">
    <source>
        <dbReference type="Proteomes" id="UP001206128"/>
    </source>
</evidence>
<feature type="domain" description="YCII-related" evidence="2">
    <location>
        <begin position="4"/>
        <end position="80"/>
    </location>
</feature>
<dbReference type="InterPro" id="IPR011008">
    <property type="entry name" value="Dimeric_a/b-barrel"/>
</dbReference>
<evidence type="ECO:0000256" key="1">
    <source>
        <dbReference type="ARBA" id="ARBA00007689"/>
    </source>
</evidence>
<comment type="similarity">
    <text evidence="1">Belongs to the YciI family.</text>
</comment>
<sequence>MYVLELAFSPSSRRLAARSAHRQRLVELHEQGVLVQAGPWQDGTGALLVFDTDAQGVADIIAADPYYRTDGVTVVALRRWQPVVGAGAAP</sequence>
<dbReference type="AlphaFoldDB" id="A0AAE3GIW8"/>
<accession>A0AAE3GIW8</accession>
<reference evidence="3" key="1">
    <citation type="submission" date="2022-06" db="EMBL/GenBank/DDBJ databases">
        <title>Genomic Encyclopedia of Archaeal and Bacterial Type Strains, Phase II (KMG-II): from individual species to whole genera.</title>
        <authorList>
            <person name="Goeker M."/>
        </authorList>
    </citation>
    <scope>NUCLEOTIDE SEQUENCE</scope>
    <source>
        <strain evidence="3">DSM 43935</strain>
    </source>
</reference>
<gene>
    <name evidence="3" type="ORF">LX83_005911</name>
</gene>
<dbReference type="InterPro" id="IPR005545">
    <property type="entry name" value="YCII"/>
</dbReference>
<proteinExistence type="inferred from homology"/>
<dbReference type="RefSeq" id="WP_253777391.1">
    <property type="nucleotide sequence ID" value="NZ_JAMTCK010000016.1"/>
</dbReference>
<keyword evidence="4" id="KW-1185">Reference proteome</keyword>
<protein>
    <recommendedName>
        <fullName evidence="2">YCII-related domain-containing protein</fullName>
    </recommendedName>
</protein>
<dbReference type="SUPFAM" id="SSF54909">
    <property type="entry name" value="Dimeric alpha+beta barrel"/>
    <property type="match status" value="1"/>
</dbReference>
<organism evidence="3 4">
    <name type="scientific">Goodfellowiella coeruleoviolacea</name>
    <dbReference type="NCBI Taxonomy" id="334858"/>
    <lineage>
        <taxon>Bacteria</taxon>
        <taxon>Bacillati</taxon>
        <taxon>Actinomycetota</taxon>
        <taxon>Actinomycetes</taxon>
        <taxon>Pseudonocardiales</taxon>
        <taxon>Pseudonocardiaceae</taxon>
        <taxon>Goodfellowiella</taxon>
    </lineage>
</organism>
<dbReference type="Pfam" id="PF03795">
    <property type="entry name" value="YCII"/>
    <property type="match status" value="1"/>
</dbReference>
<name>A0AAE3GIW8_9PSEU</name>
<dbReference type="Proteomes" id="UP001206128">
    <property type="component" value="Unassembled WGS sequence"/>
</dbReference>
<comment type="caution">
    <text evidence="3">The sequence shown here is derived from an EMBL/GenBank/DDBJ whole genome shotgun (WGS) entry which is preliminary data.</text>
</comment>
<evidence type="ECO:0000259" key="2">
    <source>
        <dbReference type="Pfam" id="PF03795"/>
    </source>
</evidence>
<dbReference type="EMBL" id="JAMTCK010000016">
    <property type="protein sequence ID" value="MCP2169031.1"/>
    <property type="molecule type" value="Genomic_DNA"/>
</dbReference>
<dbReference type="Gene3D" id="3.30.70.1060">
    <property type="entry name" value="Dimeric alpha+beta barrel"/>
    <property type="match status" value="1"/>
</dbReference>